<comment type="caution">
    <text evidence="2">The sequence shown here is derived from an EMBL/GenBank/DDBJ whole genome shotgun (WGS) entry which is preliminary data.</text>
</comment>
<dbReference type="NCBIfam" id="TIGR04186">
    <property type="entry name" value="GRASP_targ"/>
    <property type="match status" value="1"/>
</dbReference>
<sequence length="89" mass="9846">MFATLEVPTQHPTQHLMPFGLTRALPVEPPATRIWPGELAYCPEQQLTIVIETGETFVDSPSMGSTVQTVTQTKEDNQTWDDDGGTDKD</sequence>
<protein>
    <submittedName>
        <fullName evidence="2">ATP-grasp-modified RiPP</fullName>
    </submittedName>
</protein>
<evidence type="ECO:0000313" key="2">
    <source>
        <dbReference type="EMBL" id="MDJ1131230.1"/>
    </source>
</evidence>
<dbReference type="Proteomes" id="UP001214441">
    <property type="component" value="Unassembled WGS sequence"/>
</dbReference>
<accession>A0ABT6ZQA1</accession>
<feature type="compositionally biased region" description="Polar residues" evidence="1">
    <location>
        <begin position="62"/>
        <end position="72"/>
    </location>
</feature>
<organism evidence="2 3">
    <name type="scientific">Streptomyces iconiensis</name>
    <dbReference type="NCBI Taxonomy" id="1384038"/>
    <lineage>
        <taxon>Bacteria</taxon>
        <taxon>Bacillati</taxon>
        <taxon>Actinomycetota</taxon>
        <taxon>Actinomycetes</taxon>
        <taxon>Kitasatosporales</taxon>
        <taxon>Streptomycetaceae</taxon>
        <taxon>Streptomyces</taxon>
    </lineage>
</organism>
<evidence type="ECO:0000313" key="3">
    <source>
        <dbReference type="Proteomes" id="UP001214441"/>
    </source>
</evidence>
<feature type="region of interest" description="Disordered" evidence="1">
    <location>
        <begin position="60"/>
        <end position="89"/>
    </location>
</feature>
<dbReference type="InterPro" id="IPR026496">
    <property type="entry name" value="GRASP_targ"/>
</dbReference>
<reference evidence="2 3" key="1">
    <citation type="submission" date="2023-05" db="EMBL/GenBank/DDBJ databases">
        <title>Streptantibioticus silvisoli sp. nov., acidotolerant actinomycetes 1 from pine litter.</title>
        <authorList>
            <person name="Swiecimska M."/>
            <person name="Golinska P."/>
            <person name="Sangal V."/>
            <person name="Wachnowicz B."/>
            <person name="Goodfellow M."/>
        </authorList>
    </citation>
    <scope>NUCLEOTIDE SEQUENCE [LARGE SCALE GENOMIC DNA]</scope>
    <source>
        <strain evidence="2 3">DSM 42109</strain>
    </source>
</reference>
<name>A0ABT6ZQA1_9ACTN</name>
<evidence type="ECO:0000256" key="1">
    <source>
        <dbReference type="SAM" id="MobiDB-lite"/>
    </source>
</evidence>
<proteinExistence type="predicted"/>
<keyword evidence="3" id="KW-1185">Reference proteome</keyword>
<feature type="compositionally biased region" description="Acidic residues" evidence="1">
    <location>
        <begin position="78"/>
        <end position="89"/>
    </location>
</feature>
<dbReference type="EMBL" id="JANCPR020000004">
    <property type="protein sequence ID" value="MDJ1131230.1"/>
    <property type="molecule type" value="Genomic_DNA"/>
</dbReference>
<dbReference type="RefSeq" id="WP_274039061.1">
    <property type="nucleotide sequence ID" value="NZ_JANCPR020000004.1"/>
</dbReference>
<gene>
    <name evidence="2" type="primary">tgmA</name>
    <name evidence="2" type="ORF">NMN56_004495</name>
</gene>